<keyword evidence="2" id="KW-1185">Reference proteome</keyword>
<dbReference type="Proteomes" id="UP000283210">
    <property type="component" value="Chromosome 11"/>
</dbReference>
<evidence type="ECO:0000313" key="1">
    <source>
        <dbReference type="EMBL" id="RVE66506.1"/>
    </source>
</evidence>
<reference evidence="1 2" key="1">
    <citation type="submission" date="2018-11" db="EMBL/GenBank/DDBJ databases">
        <authorList>
            <person name="Lopez-Roques C."/>
            <person name="Donnadieu C."/>
            <person name="Bouchez O."/>
            <person name="Klopp C."/>
            <person name="Cabau C."/>
            <person name="Zahm M."/>
        </authorList>
    </citation>
    <scope>NUCLEOTIDE SEQUENCE [LARGE SCALE GENOMIC DNA]</scope>
    <source>
        <strain evidence="1">RS831</strain>
        <tissue evidence="1">Whole body</tissue>
    </source>
</reference>
<dbReference type="OrthoDB" id="10487815at2759"/>
<name>A0A3S2P7M4_ORYJA</name>
<sequence length="166" mass="18611">MSNLIQTSLMDFPIISSLLRRINIQFLLVVLEIIPPEKKESGSVDAILTYILRWDTPPGKEKIVEVRVKKAFVNKLVLHPPADREGTTRAPRVLRPSIWQKRPPFFLSPVFPLLFKNSAEKEKTIFQNLSAVISRLPCLCTADSGTGPSPDLSILLHTGRTQLAQS</sequence>
<protein>
    <submittedName>
        <fullName evidence="1">Uncharacterized protein</fullName>
    </submittedName>
</protein>
<organism evidence="1 2">
    <name type="scientific">Oryzias javanicus</name>
    <name type="common">Javanese ricefish</name>
    <name type="synonym">Aplocheilus javanicus</name>
    <dbReference type="NCBI Taxonomy" id="123683"/>
    <lineage>
        <taxon>Eukaryota</taxon>
        <taxon>Metazoa</taxon>
        <taxon>Chordata</taxon>
        <taxon>Craniata</taxon>
        <taxon>Vertebrata</taxon>
        <taxon>Euteleostomi</taxon>
        <taxon>Actinopterygii</taxon>
        <taxon>Neopterygii</taxon>
        <taxon>Teleostei</taxon>
        <taxon>Neoteleostei</taxon>
        <taxon>Acanthomorphata</taxon>
        <taxon>Ovalentaria</taxon>
        <taxon>Atherinomorphae</taxon>
        <taxon>Beloniformes</taxon>
        <taxon>Adrianichthyidae</taxon>
        <taxon>Oryziinae</taxon>
        <taxon>Oryzias</taxon>
    </lineage>
</organism>
<accession>A0A3S2P7M4</accession>
<reference evidence="1 2" key="2">
    <citation type="submission" date="2019-01" db="EMBL/GenBank/DDBJ databases">
        <title>A chromosome length genome reference of the Java medaka (oryzias javanicus).</title>
        <authorList>
            <person name="Herpin A."/>
            <person name="Takehana Y."/>
            <person name="Naruse K."/>
            <person name="Ansai S."/>
            <person name="Kawaguchi M."/>
        </authorList>
    </citation>
    <scope>NUCLEOTIDE SEQUENCE [LARGE SCALE GENOMIC DNA]</scope>
    <source>
        <strain evidence="1">RS831</strain>
        <tissue evidence="1">Whole body</tissue>
    </source>
</reference>
<dbReference type="AlphaFoldDB" id="A0A3S2P7M4"/>
<proteinExistence type="predicted"/>
<dbReference type="EMBL" id="CM012447">
    <property type="protein sequence ID" value="RVE66506.1"/>
    <property type="molecule type" value="Genomic_DNA"/>
</dbReference>
<gene>
    <name evidence="1" type="ORF">OJAV_G00107970</name>
</gene>
<evidence type="ECO:0000313" key="2">
    <source>
        <dbReference type="Proteomes" id="UP000283210"/>
    </source>
</evidence>